<dbReference type="PIRSF" id="PIRSF001439">
    <property type="entry name" value="CryM"/>
    <property type="match status" value="1"/>
</dbReference>
<dbReference type="EMBL" id="BAABFL010000447">
    <property type="protein sequence ID" value="GAA4651314.1"/>
    <property type="molecule type" value="Genomic_DNA"/>
</dbReference>
<proteinExistence type="predicted"/>
<accession>A0ABP8V7B8</accession>
<keyword evidence="2" id="KW-1185">Reference proteome</keyword>
<dbReference type="Proteomes" id="UP001500604">
    <property type="component" value="Unassembled WGS sequence"/>
</dbReference>
<evidence type="ECO:0000313" key="1">
    <source>
        <dbReference type="EMBL" id="GAA4651314.1"/>
    </source>
</evidence>
<dbReference type="PANTHER" id="PTHR13812">
    <property type="entry name" value="KETIMINE REDUCTASE MU-CRYSTALLIN"/>
    <property type="match status" value="1"/>
</dbReference>
<gene>
    <name evidence="1" type="ORF">GCM10023116_35980</name>
</gene>
<protein>
    <submittedName>
        <fullName evidence="1">Ornithine cyclodeaminase family protein</fullName>
    </submittedName>
</protein>
<sequence>MNILTRADIEANLPSLSVLMAAIADGYRDYARGEYDIPPVGYLALPHGELHLKYGRADTSPYAVIKIAAGSYTNPGKGLPSSCGCLMVLDVETGFPLALLQDEGLLTDLRTSAAGAMMAKRFAPAAKTMGIVGCGIQGYYQARDTCLALGINQVVAFDRKPASIASLAERMAPYDIAVTPASDIEFLCQQADIITTVTPSKEAYLDAGWLKPGAHINAFGCDSPGKRELCGNVLERADLLLVDSYDQCRDHGELQYAQEHIAEKAVSFGQALAEECDGSAAGLTVADYTGVAVQDIIIATLVYDACISHVSP</sequence>
<evidence type="ECO:0000313" key="2">
    <source>
        <dbReference type="Proteomes" id="UP001500604"/>
    </source>
</evidence>
<reference evidence="2" key="1">
    <citation type="journal article" date="2019" name="Int. J. Syst. Evol. Microbiol.">
        <title>The Global Catalogue of Microorganisms (GCM) 10K type strain sequencing project: providing services to taxonomists for standard genome sequencing and annotation.</title>
        <authorList>
            <consortium name="The Broad Institute Genomics Platform"/>
            <consortium name="The Broad Institute Genome Sequencing Center for Infectious Disease"/>
            <person name="Wu L."/>
            <person name="Ma J."/>
        </authorList>
    </citation>
    <scope>NUCLEOTIDE SEQUENCE [LARGE SCALE GENOMIC DNA]</scope>
    <source>
        <strain evidence="2">JCM 17805</strain>
    </source>
</reference>
<dbReference type="Gene3D" id="3.40.50.720">
    <property type="entry name" value="NAD(P)-binding Rossmann-like Domain"/>
    <property type="match status" value="1"/>
</dbReference>
<dbReference type="SUPFAM" id="SSF51735">
    <property type="entry name" value="NAD(P)-binding Rossmann-fold domains"/>
    <property type="match status" value="1"/>
</dbReference>
<dbReference type="InterPro" id="IPR023401">
    <property type="entry name" value="ODC_N"/>
</dbReference>
<dbReference type="InterPro" id="IPR036291">
    <property type="entry name" value="NAD(P)-bd_dom_sf"/>
</dbReference>
<dbReference type="RefSeq" id="WP_345197672.1">
    <property type="nucleotide sequence ID" value="NZ_BAABFL010000447.1"/>
</dbReference>
<dbReference type="Pfam" id="PF02423">
    <property type="entry name" value="OCD_Mu_crystall"/>
    <property type="match status" value="1"/>
</dbReference>
<comment type="caution">
    <text evidence="1">The sequence shown here is derived from an EMBL/GenBank/DDBJ whole genome shotgun (WGS) entry which is preliminary data.</text>
</comment>
<name>A0ABP8V7B8_9GAMM</name>
<dbReference type="Gene3D" id="3.30.1780.10">
    <property type="entry name" value="ornithine cyclodeaminase, domain 1"/>
    <property type="match status" value="1"/>
</dbReference>
<organism evidence="1 2">
    <name type="scientific">Kistimonas scapharcae</name>
    <dbReference type="NCBI Taxonomy" id="1036133"/>
    <lineage>
        <taxon>Bacteria</taxon>
        <taxon>Pseudomonadati</taxon>
        <taxon>Pseudomonadota</taxon>
        <taxon>Gammaproteobacteria</taxon>
        <taxon>Oceanospirillales</taxon>
        <taxon>Endozoicomonadaceae</taxon>
        <taxon>Kistimonas</taxon>
    </lineage>
</organism>
<dbReference type="InterPro" id="IPR003462">
    <property type="entry name" value="ODC_Mu_crystall"/>
</dbReference>
<dbReference type="PANTHER" id="PTHR13812:SF19">
    <property type="entry name" value="KETIMINE REDUCTASE MU-CRYSTALLIN"/>
    <property type="match status" value="1"/>
</dbReference>